<keyword evidence="4" id="KW-1185">Reference proteome</keyword>
<sequence>MTKRRILRLTGPDTRDFLQGIVTNDVSKLDQGPVYAALLTPQGKYMADFVLITEGDAVLLDVDESLGDMLTQRLSMYKLRAKVTIEQADLHLHRGLGEAPKDAVADPRHPEMGWRAYREAPQTGDDVDWDALRVKHLIPETGVELTPDTFILEAGLDQINGLDFRKGCYVGQEVTARMKHKTELRKGLTRVDISGAADPGTAITADGKPAGTLFTQSGGQALAHLRFDRAKGPMQADEAEVTWPGPSE</sequence>
<dbReference type="InterPro" id="IPR057460">
    <property type="entry name" value="CAF17_C"/>
</dbReference>
<keyword evidence="1" id="KW-0809">Transit peptide</keyword>
<dbReference type="SUPFAM" id="SSF103025">
    <property type="entry name" value="Folate-binding domain"/>
    <property type="match status" value="1"/>
</dbReference>
<dbReference type="InterPro" id="IPR027266">
    <property type="entry name" value="TrmE/GcvT-like"/>
</dbReference>
<dbReference type="AlphaFoldDB" id="A0A1G7NIW3"/>
<evidence type="ECO:0000256" key="1">
    <source>
        <dbReference type="ARBA" id="ARBA00022946"/>
    </source>
</evidence>
<dbReference type="PIRSF" id="PIRSF006487">
    <property type="entry name" value="GcvT"/>
    <property type="match status" value="1"/>
</dbReference>
<dbReference type="Pfam" id="PF25455">
    <property type="entry name" value="Beta-barrel_CAF17_C"/>
    <property type="match status" value="1"/>
</dbReference>
<dbReference type="OrthoDB" id="9796287at2"/>
<accession>A0A1G7NIW3</accession>
<dbReference type="PANTHER" id="PTHR22602:SF0">
    <property type="entry name" value="TRANSFERASE CAF17, MITOCHONDRIAL-RELATED"/>
    <property type="match status" value="1"/>
</dbReference>
<dbReference type="RefSeq" id="WP_093740444.1">
    <property type="nucleotide sequence ID" value="NZ_FNBP01000003.1"/>
</dbReference>
<evidence type="ECO:0000259" key="2">
    <source>
        <dbReference type="Pfam" id="PF25455"/>
    </source>
</evidence>
<dbReference type="EMBL" id="FNBP01000003">
    <property type="protein sequence ID" value="SDF73882.1"/>
    <property type="molecule type" value="Genomic_DNA"/>
</dbReference>
<dbReference type="NCBIfam" id="TIGR03317">
    <property type="entry name" value="ygfZ_signature"/>
    <property type="match status" value="1"/>
</dbReference>
<protein>
    <recommendedName>
        <fullName evidence="2">CAF17 C-terminal domain-containing protein</fullName>
    </recommendedName>
</protein>
<dbReference type="Gene3D" id="3.30.1360.120">
    <property type="entry name" value="Probable tRNA modification gtpase trme, domain 1"/>
    <property type="match status" value="2"/>
</dbReference>
<proteinExistence type="predicted"/>
<dbReference type="Proteomes" id="UP000199399">
    <property type="component" value="Unassembled WGS sequence"/>
</dbReference>
<reference evidence="4" key="1">
    <citation type="submission" date="2016-10" db="EMBL/GenBank/DDBJ databases">
        <authorList>
            <person name="Varghese N."/>
            <person name="Submissions S."/>
        </authorList>
    </citation>
    <scope>NUCLEOTIDE SEQUENCE [LARGE SCALE GENOMIC DNA]</scope>
    <source>
        <strain evidence="4">DSM 16477</strain>
    </source>
</reference>
<dbReference type="InterPro" id="IPR045179">
    <property type="entry name" value="YgfZ/GcvT"/>
</dbReference>
<name>A0A1G7NIW3_9RHOB</name>
<gene>
    <name evidence="3" type="ORF">SAMN04489759_10333</name>
</gene>
<dbReference type="PANTHER" id="PTHR22602">
    <property type="entry name" value="TRANSFERASE CAF17, MITOCHONDRIAL-RELATED"/>
    <property type="match status" value="1"/>
</dbReference>
<evidence type="ECO:0000313" key="4">
    <source>
        <dbReference type="Proteomes" id="UP000199399"/>
    </source>
</evidence>
<dbReference type="STRING" id="218672.SAMN04489759_10333"/>
<evidence type="ECO:0000313" key="3">
    <source>
        <dbReference type="EMBL" id="SDF73882.1"/>
    </source>
</evidence>
<feature type="domain" description="CAF17 C-terminal" evidence="2">
    <location>
        <begin position="185"/>
        <end position="243"/>
    </location>
</feature>
<organism evidence="3 4">
    <name type="scientific">Sulfitobacter delicatus</name>
    <dbReference type="NCBI Taxonomy" id="218672"/>
    <lineage>
        <taxon>Bacteria</taxon>
        <taxon>Pseudomonadati</taxon>
        <taxon>Pseudomonadota</taxon>
        <taxon>Alphaproteobacteria</taxon>
        <taxon>Rhodobacterales</taxon>
        <taxon>Roseobacteraceae</taxon>
        <taxon>Sulfitobacter</taxon>
    </lineage>
</organism>
<dbReference type="GO" id="GO:0016226">
    <property type="term" value="P:iron-sulfur cluster assembly"/>
    <property type="evidence" value="ECO:0007669"/>
    <property type="project" value="TreeGrafter"/>
</dbReference>
<dbReference type="InterPro" id="IPR017703">
    <property type="entry name" value="YgfZ/GCV_T_CS"/>
</dbReference>